<feature type="transmembrane region" description="Helical" evidence="14">
    <location>
        <begin position="371"/>
        <end position="393"/>
    </location>
</feature>
<dbReference type="GO" id="GO:0005634">
    <property type="term" value="C:nucleus"/>
    <property type="evidence" value="ECO:0007669"/>
    <property type="project" value="UniProtKB-SubCell"/>
</dbReference>
<evidence type="ECO:0000256" key="11">
    <source>
        <dbReference type="ARBA" id="ARBA00023180"/>
    </source>
</evidence>
<dbReference type="GO" id="GO:0006950">
    <property type="term" value="P:response to stress"/>
    <property type="evidence" value="ECO:0007669"/>
    <property type="project" value="UniProtKB-ARBA"/>
</dbReference>
<dbReference type="SMART" id="SM00338">
    <property type="entry name" value="BRLZ"/>
    <property type="match status" value="1"/>
</dbReference>
<evidence type="ECO:0000256" key="7">
    <source>
        <dbReference type="ARBA" id="ARBA00023015"/>
    </source>
</evidence>
<feature type="region of interest" description="Disordered" evidence="13">
    <location>
        <begin position="547"/>
        <end position="579"/>
    </location>
</feature>
<evidence type="ECO:0000256" key="9">
    <source>
        <dbReference type="ARBA" id="ARBA00023136"/>
    </source>
</evidence>
<dbReference type="GO" id="GO:0003700">
    <property type="term" value="F:DNA-binding transcription factor activity"/>
    <property type="evidence" value="ECO:0007669"/>
    <property type="project" value="InterPro"/>
</dbReference>
<evidence type="ECO:0000256" key="3">
    <source>
        <dbReference type="ARBA" id="ARBA00007163"/>
    </source>
</evidence>
<evidence type="ECO:0000256" key="4">
    <source>
        <dbReference type="ARBA" id="ARBA00022692"/>
    </source>
</evidence>
<dbReference type="CDD" id="cd14704">
    <property type="entry name" value="bZIP_HY5-like"/>
    <property type="match status" value="1"/>
</dbReference>
<feature type="region of interest" description="Disordered" evidence="13">
    <location>
        <begin position="199"/>
        <end position="258"/>
    </location>
</feature>
<evidence type="ECO:0000256" key="2">
    <source>
        <dbReference type="ARBA" id="ARBA00004389"/>
    </source>
</evidence>
<organism evidence="16 17">
    <name type="scientific">Tetracentron sinense</name>
    <name type="common">Spur-leaf</name>
    <dbReference type="NCBI Taxonomy" id="13715"/>
    <lineage>
        <taxon>Eukaryota</taxon>
        <taxon>Viridiplantae</taxon>
        <taxon>Streptophyta</taxon>
        <taxon>Embryophyta</taxon>
        <taxon>Tracheophyta</taxon>
        <taxon>Spermatophyta</taxon>
        <taxon>Magnoliopsida</taxon>
        <taxon>Trochodendrales</taxon>
        <taxon>Trochodendraceae</taxon>
        <taxon>Tetracentron</taxon>
    </lineage>
</organism>
<keyword evidence="12" id="KW-0539">Nucleus</keyword>
<dbReference type="Gene3D" id="1.20.5.170">
    <property type="match status" value="1"/>
</dbReference>
<reference evidence="16 17" key="1">
    <citation type="submission" date="2020-04" db="EMBL/GenBank/DDBJ databases">
        <title>Plant Genome Project.</title>
        <authorList>
            <person name="Zhang R.-G."/>
        </authorList>
    </citation>
    <scope>NUCLEOTIDE SEQUENCE [LARGE SCALE GENOMIC DNA]</scope>
    <source>
        <strain evidence="16">YNK0</strain>
        <tissue evidence="16">Leaf</tissue>
    </source>
</reference>
<dbReference type="GO" id="GO:0003677">
    <property type="term" value="F:DNA binding"/>
    <property type="evidence" value="ECO:0007669"/>
    <property type="project" value="UniProtKB-KW"/>
</dbReference>
<gene>
    <name evidence="16" type="ORF">HHK36_019703</name>
</gene>
<dbReference type="OMA" id="FNHNFGM"/>
<comment type="similarity">
    <text evidence="3">Belongs to the bZIP family.</text>
</comment>
<feature type="compositionally biased region" description="Basic and acidic residues" evidence="13">
    <location>
        <begin position="199"/>
        <end position="213"/>
    </location>
</feature>
<dbReference type="SUPFAM" id="SSF57959">
    <property type="entry name" value="Leucine zipper domain"/>
    <property type="match status" value="1"/>
</dbReference>
<keyword evidence="6 14" id="KW-1133">Transmembrane helix</keyword>
<evidence type="ECO:0000256" key="6">
    <source>
        <dbReference type="ARBA" id="ARBA00022989"/>
    </source>
</evidence>
<dbReference type="AlphaFoldDB" id="A0A834Z2N8"/>
<keyword evidence="5" id="KW-0256">Endoplasmic reticulum</keyword>
<dbReference type="PROSITE" id="PS50217">
    <property type="entry name" value="BZIP"/>
    <property type="match status" value="1"/>
</dbReference>
<evidence type="ECO:0000256" key="14">
    <source>
        <dbReference type="SAM" id="Phobius"/>
    </source>
</evidence>
<evidence type="ECO:0000256" key="8">
    <source>
        <dbReference type="ARBA" id="ARBA00023125"/>
    </source>
</evidence>
<feature type="domain" description="BZIP" evidence="15">
    <location>
        <begin position="240"/>
        <end position="300"/>
    </location>
</feature>
<keyword evidence="9 14" id="KW-0472">Membrane</keyword>
<dbReference type="GO" id="GO:0005789">
    <property type="term" value="C:endoplasmic reticulum membrane"/>
    <property type="evidence" value="ECO:0007669"/>
    <property type="project" value="UniProtKB-SubCell"/>
</dbReference>
<dbReference type="EMBL" id="JABCRI010000013">
    <property type="protein sequence ID" value="KAF8395752.1"/>
    <property type="molecule type" value="Genomic_DNA"/>
</dbReference>
<dbReference type="PANTHER" id="PTHR47416">
    <property type="entry name" value="BASIC-LEUCINE ZIPPER TRANSCRIPTION FACTOR F-RELATED"/>
    <property type="match status" value="1"/>
</dbReference>
<evidence type="ECO:0000259" key="15">
    <source>
        <dbReference type="PROSITE" id="PS50217"/>
    </source>
</evidence>
<evidence type="ECO:0000256" key="13">
    <source>
        <dbReference type="SAM" id="MobiDB-lite"/>
    </source>
</evidence>
<evidence type="ECO:0000313" key="16">
    <source>
        <dbReference type="EMBL" id="KAF8395752.1"/>
    </source>
</evidence>
<evidence type="ECO:0000256" key="12">
    <source>
        <dbReference type="ARBA" id="ARBA00023242"/>
    </source>
</evidence>
<keyword evidence="8" id="KW-0238">DNA-binding</keyword>
<accession>A0A834Z2N8</accession>
<dbReference type="InterPro" id="IPR046347">
    <property type="entry name" value="bZIP_sf"/>
</dbReference>
<comment type="caution">
    <text evidence="16">The sequence shown here is derived from an EMBL/GenBank/DDBJ whole genome shotgun (WGS) entry which is preliminary data.</text>
</comment>
<keyword evidence="17" id="KW-1185">Reference proteome</keyword>
<sequence>MANPAYLEPLPYVSVSETDPLNPNMATDFDSLSFPPLDPDLFSNDLVLPDGLMLDLGFQDDFDFSLDDFYLPPENNDFLVGDGAEGFSSSLSTDPVGDPLSWKGFGLDGSGVSSSSQVSGDRTSDVGKILNFPSLESGSCIQEFSGKVLSQESGGCRSVVAGVLNSPSPDSGNCAGSVLTSPNSSIVPADQKIELEEIGKRCLPKRKNEREDGNSNSRSRKIRRSIRPEDTNSPCGNEEDEKKKARLMRNRESAQLSRQRKKNYVEELEDKVKSMHSTIAGMNSKISLIMAENASLRQQLGGGGTYPPPPGCYPHPSMVPMPYPWVPYAIRPQGSQVPLLPIPRLKPQQPLSASKSKKSESRKIEGKTKKVAGVSFLGLLFFMLLFGGLVPFVKDNYGGGGKTGSSGLDFYNHGINGKPQGRVLMVNGSDQCTGKSYFEGGDTKGMDFKRGRCGSDKLEINGFLGNASESLVASLYVPRNDKRVKIDGNLIIHSVLASEKAMASSRALTEGKNFKATVSWANDVGETSLAIAGNFAAALAVSKDGNNGERHHHLYRSPTERQKALESGSEDTFKENSKSTSVDGTLQKWFHEGLAVYEMANSEVRSMLLDVASSEAQGPILSSGMCTEVFQFETSPASAIPGAIIPATSVTNISAEHHPESAHLRKIKNRRILYHTPIPLNGSTTLNSTEERIEHNETFGGSKSVSSMVVSVLVDPREVGDVESDGVITPKSLSRIFVVVLLDSVKYVTYSCMLPLKASSSHLVTT</sequence>
<evidence type="ECO:0000256" key="5">
    <source>
        <dbReference type="ARBA" id="ARBA00022824"/>
    </source>
</evidence>
<dbReference type="OrthoDB" id="295274at2759"/>
<dbReference type="PANTHER" id="PTHR47416:SF3">
    <property type="entry name" value="BZIP TRANSCRIPTION FACTOR 17-RELATED"/>
    <property type="match status" value="1"/>
</dbReference>
<keyword evidence="11" id="KW-0325">Glycoprotein</keyword>
<dbReference type="Proteomes" id="UP000655225">
    <property type="component" value="Unassembled WGS sequence"/>
</dbReference>
<protein>
    <recommendedName>
        <fullName evidence="15">BZIP domain-containing protein</fullName>
    </recommendedName>
</protein>
<keyword evidence="10" id="KW-0804">Transcription</keyword>
<dbReference type="InterPro" id="IPR004827">
    <property type="entry name" value="bZIP"/>
</dbReference>
<feature type="region of interest" description="Disordered" evidence="13">
    <location>
        <begin position="339"/>
        <end position="365"/>
    </location>
</feature>
<dbReference type="FunFam" id="1.20.5.170:FF:000085">
    <property type="entry name" value="bZIP transcription factor 49"/>
    <property type="match status" value="1"/>
</dbReference>
<comment type="subcellular location">
    <subcellularLocation>
        <location evidence="2">Endoplasmic reticulum membrane</location>
        <topology evidence="2">Single-pass membrane protein</topology>
    </subcellularLocation>
    <subcellularLocation>
        <location evidence="1">Nucleus</location>
    </subcellularLocation>
</comment>
<evidence type="ECO:0000256" key="1">
    <source>
        <dbReference type="ARBA" id="ARBA00004123"/>
    </source>
</evidence>
<evidence type="ECO:0000256" key="10">
    <source>
        <dbReference type="ARBA" id="ARBA00023163"/>
    </source>
</evidence>
<dbReference type="Pfam" id="PF00170">
    <property type="entry name" value="bZIP_1"/>
    <property type="match status" value="1"/>
</dbReference>
<evidence type="ECO:0000313" key="17">
    <source>
        <dbReference type="Proteomes" id="UP000655225"/>
    </source>
</evidence>
<keyword evidence="4 14" id="KW-0812">Transmembrane</keyword>
<keyword evidence="7" id="KW-0805">Transcription regulation</keyword>
<proteinExistence type="inferred from homology"/>
<name>A0A834Z2N8_TETSI</name>